<dbReference type="Gene3D" id="2.30.130.30">
    <property type="entry name" value="Hypothetical protein"/>
    <property type="match status" value="1"/>
</dbReference>
<gene>
    <name evidence="2" type="ORF">HBN54_000243</name>
</gene>
<evidence type="ECO:0000313" key="3">
    <source>
        <dbReference type="Proteomes" id="UP000717634"/>
    </source>
</evidence>
<dbReference type="InterPro" id="IPR039440">
    <property type="entry name" value="DUF3850"/>
</dbReference>
<dbReference type="SUPFAM" id="SSF88697">
    <property type="entry name" value="PUA domain-like"/>
    <property type="match status" value="1"/>
</dbReference>
<organism evidence="2 3">
    <name type="scientific">Hymenobacter artigasi</name>
    <dbReference type="NCBI Taxonomy" id="2719616"/>
    <lineage>
        <taxon>Bacteria</taxon>
        <taxon>Pseudomonadati</taxon>
        <taxon>Bacteroidota</taxon>
        <taxon>Cytophagia</taxon>
        <taxon>Cytophagales</taxon>
        <taxon>Hymenobacteraceae</taxon>
        <taxon>Hymenobacter</taxon>
    </lineage>
</organism>
<proteinExistence type="predicted"/>
<dbReference type="Proteomes" id="UP000717634">
    <property type="component" value="Unassembled WGS sequence"/>
</dbReference>
<sequence length="118" mass="13304">MTTSPNLISEAFAPQFHASDPTHMHTHELPLWPDCFAAVRAGSKPFDVRRNHEDFQVGDVLLLREFDPEANDHTGRTITRWVSYVLQGGNFGVEADWCVLGFSNQPPIPAGMTDIRLW</sequence>
<dbReference type="EMBL" id="JAAVTK010000001">
    <property type="protein sequence ID" value="NKI87664.1"/>
    <property type="molecule type" value="Genomic_DNA"/>
</dbReference>
<comment type="caution">
    <text evidence="2">The sequence shown here is derived from an EMBL/GenBank/DDBJ whole genome shotgun (WGS) entry which is preliminary data.</text>
</comment>
<evidence type="ECO:0000313" key="2">
    <source>
        <dbReference type="EMBL" id="NKI87664.1"/>
    </source>
</evidence>
<dbReference type="Pfam" id="PF12961">
    <property type="entry name" value="DUF3850"/>
    <property type="match status" value="1"/>
</dbReference>
<name>A0ABX1HBQ5_9BACT</name>
<evidence type="ECO:0000259" key="1">
    <source>
        <dbReference type="Pfam" id="PF12961"/>
    </source>
</evidence>
<dbReference type="RefSeq" id="WP_210427896.1">
    <property type="nucleotide sequence ID" value="NZ_JAAVTK010000001.1"/>
</dbReference>
<accession>A0ABX1HBQ5</accession>
<protein>
    <recommendedName>
        <fullName evidence="1">DUF3850 domain-containing protein</fullName>
    </recommendedName>
</protein>
<feature type="domain" description="DUF3850" evidence="1">
    <location>
        <begin position="26"/>
        <end position="102"/>
    </location>
</feature>
<keyword evidence="3" id="KW-1185">Reference proteome</keyword>
<dbReference type="InterPro" id="IPR015947">
    <property type="entry name" value="PUA-like_sf"/>
</dbReference>
<reference evidence="2 3" key="1">
    <citation type="submission" date="2020-03" db="EMBL/GenBank/DDBJ databases">
        <title>Genomic Encyclopedia of Type Strains, Phase IV (KMG-V): Genome sequencing to study the core and pangenomes of soil and plant-associated prokaryotes.</title>
        <authorList>
            <person name="Whitman W."/>
        </authorList>
    </citation>
    <scope>NUCLEOTIDE SEQUENCE [LARGE SCALE GENOMIC DNA]</scope>
    <source>
        <strain evidence="2 3">1B</strain>
    </source>
</reference>